<protein>
    <submittedName>
        <fullName evidence="3">Ovule protein</fullName>
    </submittedName>
</protein>
<name>A0A0K0EWF3_STRVS</name>
<sequence>MHIGWYVAPSLNWCSVIILNINSISIYCYEVIHKYEYKTLVVPQKNSISLGSTISLSKTHEAAKENSTKARSKSNLDKRSTGNRKLKSRAVVLPKSGNMSFFVNTPKRK</sequence>
<organism evidence="2 3">
    <name type="scientific">Strongyloides venezuelensis</name>
    <name type="common">Threadworm</name>
    <dbReference type="NCBI Taxonomy" id="75913"/>
    <lineage>
        <taxon>Eukaryota</taxon>
        <taxon>Metazoa</taxon>
        <taxon>Ecdysozoa</taxon>
        <taxon>Nematoda</taxon>
        <taxon>Chromadorea</taxon>
        <taxon>Rhabditida</taxon>
        <taxon>Tylenchina</taxon>
        <taxon>Panagrolaimomorpha</taxon>
        <taxon>Strongyloidoidea</taxon>
        <taxon>Strongyloididae</taxon>
        <taxon>Strongyloides</taxon>
    </lineage>
</organism>
<reference evidence="2" key="1">
    <citation type="submission" date="2014-07" db="EMBL/GenBank/DDBJ databases">
        <authorList>
            <person name="Martin A.A"/>
            <person name="De Silva N."/>
        </authorList>
    </citation>
    <scope>NUCLEOTIDE SEQUENCE</scope>
</reference>
<dbReference type="AlphaFoldDB" id="A0A0K0EWF3"/>
<feature type="region of interest" description="Disordered" evidence="1">
    <location>
        <begin position="60"/>
        <end position="89"/>
    </location>
</feature>
<evidence type="ECO:0000313" key="2">
    <source>
        <dbReference type="Proteomes" id="UP000035680"/>
    </source>
</evidence>
<evidence type="ECO:0000313" key="3">
    <source>
        <dbReference type="WBParaSite" id="SVE_0085300.1"/>
    </source>
</evidence>
<proteinExistence type="predicted"/>
<reference evidence="3" key="2">
    <citation type="submission" date="2015-08" db="UniProtKB">
        <authorList>
            <consortium name="WormBaseParasite"/>
        </authorList>
    </citation>
    <scope>IDENTIFICATION</scope>
</reference>
<dbReference type="WBParaSite" id="SVE_0085300.1">
    <property type="protein sequence ID" value="SVE_0085300.1"/>
    <property type="gene ID" value="SVE_0085300"/>
</dbReference>
<keyword evidence="2" id="KW-1185">Reference proteome</keyword>
<dbReference type="Proteomes" id="UP000035680">
    <property type="component" value="Unassembled WGS sequence"/>
</dbReference>
<accession>A0A0K0EWF3</accession>
<evidence type="ECO:0000256" key="1">
    <source>
        <dbReference type="SAM" id="MobiDB-lite"/>
    </source>
</evidence>
<feature type="compositionally biased region" description="Basic and acidic residues" evidence="1">
    <location>
        <begin position="60"/>
        <end position="80"/>
    </location>
</feature>